<dbReference type="KEGG" id="more:E1B28_005519"/>
<comment type="caution">
    <text evidence="2">The sequence shown here is derived from an EMBL/GenBank/DDBJ whole genome shotgun (WGS) entry which is preliminary data.</text>
</comment>
<dbReference type="GeneID" id="66074595"/>
<feature type="compositionally biased region" description="Basic and acidic residues" evidence="1">
    <location>
        <begin position="687"/>
        <end position="698"/>
    </location>
</feature>
<dbReference type="Proteomes" id="UP001049176">
    <property type="component" value="Chromosome 3"/>
</dbReference>
<evidence type="ECO:0000313" key="2">
    <source>
        <dbReference type="EMBL" id="KAG7094700.1"/>
    </source>
</evidence>
<protein>
    <submittedName>
        <fullName evidence="2">Uncharacterized protein</fullName>
    </submittedName>
</protein>
<feature type="compositionally biased region" description="Pro residues" evidence="1">
    <location>
        <begin position="729"/>
        <end position="741"/>
    </location>
</feature>
<feature type="region of interest" description="Disordered" evidence="1">
    <location>
        <begin position="676"/>
        <end position="770"/>
    </location>
</feature>
<evidence type="ECO:0000313" key="3">
    <source>
        <dbReference type="Proteomes" id="UP001049176"/>
    </source>
</evidence>
<feature type="compositionally biased region" description="Low complexity" evidence="1">
    <location>
        <begin position="349"/>
        <end position="362"/>
    </location>
</feature>
<feature type="region of interest" description="Disordered" evidence="1">
    <location>
        <begin position="532"/>
        <end position="609"/>
    </location>
</feature>
<reference evidence="2" key="1">
    <citation type="journal article" date="2021" name="Genome Biol. Evol.">
        <title>The assembled and annotated genome of the fairy-ring fungus Marasmius oreades.</title>
        <authorList>
            <person name="Hiltunen M."/>
            <person name="Ament-Velasquez S.L."/>
            <person name="Johannesson H."/>
        </authorList>
    </citation>
    <scope>NUCLEOTIDE SEQUENCE</scope>
    <source>
        <strain evidence="2">03SP1</strain>
    </source>
</reference>
<feature type="region of interest" description="Disordered" evidence="1">
    <location>
        <begin position="337"/>
        <end position="370"/>
    </location>
</feature>
<dbReference type="RefSeq" id="XP_043011170.1">
    <property type="nucleotide sequence ID" value="XM_043150086.1"/>
</dbReference>
<proteinExistence type="predicted"/>
<name>A0A9P7UUW8_9AGAR</name>
<feature type="compositionally biased region" description="Acidic residues" evidence="1">
    <location>
        <begin position="532"/>
        <end position="549"/>
    </location>
</feature>
<feature type="region of interest" description="Disordered" evidence="1">
    <location>
        <begin position="855"/>
        <end position="910"/>
    </location>
</feature>
<feature type="compositionally biased region" description="Polar residues" evidence="1">
    <location>
        <begin position="719"/>
        <end position="728"/>
    </location>
</feature>
<dbReference type="EMBL" id="CM032183">
    <property type="protein sequence ID" value="KAG7094700.1"/>
    <property type="molecule type" value="Genomic_DNA"/>
</dbReference>
<organism evidence="2 3">
    <name type="scientific">Marasmius oreades</name>
    <name type="common">fairy-ring Marasmius</name>
    <dbReference type="NCBI Taxonomy" id="181124"/>
    <lineage>
        <taxon>Eukaryota</taxon>
        <taxon>Fungi</taxon>
        <taxon>Dikarya</taxon>
        <taxon>Basidiomycota</taxon>
        <taxon>Agaricomycotina</taxon>
        <taxon>Agaricomycetes</taxon>
        <taxon>Agaricomycetidae</taxon>
        <taxon>Agaricales</taxon>
        <taxon>Marasmiineae</taxon>
        <taxon>Marasmiaceae</taxon>
        <taxon>Marasmius</taxon>
    </lineage>
</organism>
<evidence type="ECO:0000256" key="1">
    <source>
        <dbReference type="SAM" id="MobiDB-lite"/>
    </source>
</evidence>
<gene>
    <name evidence="2" type="ORF">E1B28_005519</name>
</gene>
<keyword evidence="3" id="KW-1185">Reference proteome</keyword>
<feature type="compositionally biased region" description="Low complexity" evidence="1">
    <location>
        <begin position="709"/>
        <end position="718"/>
    </location>
</feature>
<dbReference type="OrthoDB" id="2665953at2759"/>
<accession>A0A9P7UUW8</accession>
<sequence length="910" mass="99010">MAGHEYAHPFGAAGHPSYLVQYPQSTLAVPPGLFQPNALAGPGIPSGYPMQHIPQAMTASVTPTPPPSNTIPLQPTIATLSMPSPPQVEAVPLTVQATLPHIEEVTGRPTKSEAQGLQESFAEMDSLLEKLAEQLGTTPDLLLSRYLANDSQGRIKGKDNPWNTYQQWVLNDDSILIQEMQRLEEESSEDMKWDGHSPPDARQLKLAFWRFKDDEEDWEEILREAKIKVLQTKQIQHYRRKAFESIFERIKSLLATADNRYGFSGVAMLIGNNVNEDQSLAHIHTTSKVETFAEDCCLTDRSGLIGHLRSLAYENARRQVLKSEIVAAAERFDLMLQSPTERPSNPGVASASTTSTAASSTAKDVPVNTTSQNSSSIVFSVRVPNYSSESKLTEAARMALRGRASDAGLNSEKLYWNTLHKHMTNAGLVIINWPHSVLQPWTISSSSSKGIAKLDKASRMALVAACDEHCRERLSFVPCQKTDIRNSNVPILSFTPDADGKIGEIFLKDIMSKPIRKHSKRKANIKLEADSDSLEGVDSDELDNSDEEVASAAPATNKEEETPTARPRSLRSTDHAKSQPPAAETATVKTRAKSQPPPKNLSSASVKKVSFQDPVITNEDSRFTKAPPVIVTNDVSISTNVPSNFTSLERLTNLRNNTANDKPAISMKDLDLVMTGKCPSPPSVDEANAKRPRYEDPTPAKNPLMVAASTHTSTSQSTPVASVQQTYSPAPPLSLKPPHFSPAPGDVSPEPVPPSHPQRHATPSLTITHPQSPALLPAAASVPLPPPLHPQCHSTPTIAQPPYLTHPTSFQNYPHHQPPQPQFSPEQVQAVMAMMAASGYQFPQSTGAANPFLARGQAAQPGGSVYPPHSNHFAPGHPMPNRYPVHPDAGSNYRHRGEVGQSPYQGGDAK</sequence>
<dbReference type="AlphaFoldDB" id="A0A9P7UUW8"/>